<dbReference type="EMBL" id="JBHSXL010000006">
    <property type="protein sequence ID" value="MFC6892314.1"/>
    <property type="molecule type" value="Genomic_DNA"/>
</dbReference>
<dbReference type="CDD" id="cd00298">
    <property type="entry name" value="ACD_sHsps_p23-like"/>
    <property type="match status" value="1"/>
</dbReference>
<organism evidence="4 5">
    <name type="scientific">Halopenitus salinus</name>
    <dbReference type="NCBI Taxonomy" id="1198295"/>
    <lineage>
        <taxon>Archaea</taxon>
        <taxon>Methanobacteriati</taxon>
        <taxon>Methanobacteriota</taxon>
        <taxon>Stenosarchaea group</taxon>
        <taxon>Halobacteria</taxon>
        <taxon>Halobacteriales</taxon>
        <taxon>Haloferacaceae</taxon>
        <taxon>Halopenitus</taxon>
    </lineage>
</organism>
<dbReference type="Proteomes" id="UP001596296">
    <property type="component" value="Unassembled WGS sequence"/>
</dbReference>
<dbReference type="PROSITE" id="PS01031">
    <property type="entry name" value="SHSP"/>
    <property type="match status" value="1"/>
</dbReference>
<comment type="caution">
    <text evidence="4">The sequence shown here is derived from an EMBL/GenBank/DDBJ whole genome shotgun (WGS) entry which is preliminary data.</text>
</comment>
<evidence type="ECO:0000256" key="1">
    <source>
        <dbReference type="PROSITE-ProRule" id="PRU00285"/>
    </source>
</evidence>
<dbReference type="AlphaFoldDB" id="A0ABD5URY2"/>
<evidence type="ECO:0000313" key="5">
    <source>
        <dbReference type="Proteomes" id="UP001596296"/>
    </source>
</evidence>
<feature type="domain" description="SHSP" evidence="3">
    <location>
        <begin position="23"/>
        <end position="133"/>
    </location>
</feature>
<dbReference type="RefSeq" id="WP_379742259.1">
    <property type="nucleotide sequence ID" value="NZ_JBHSVN010000001.1"/>
</dbReference>
<accession>A0ABD5URY2</accession>
<dbReference type="Gene3D" id="2.60.40.790">
    <property type="match status" value="1"/>
</dbReference>
<gene>
    <name evidence="4" type="ORF">ACFQE9_06785</name>
</gene>
<reference evidence="4 5" key="1">
    <citation type="journal article" date="2019" name="Int. J. Syst. Evol. Microbiol.">
        <title>The Global Catalogue of Microorganisms (GCM) 10K type strain sequencing project: providing services to taxonomists for standard genome sequencing and annotation.</title>
        <authorList>
            <consortium name="The Broad Institute Genomics Platform"/>
            <consortium name="The Broad Institute Genome Sequencing Center for Infectious Disease"/>
            <person name="Wu L."/>
            <person name="Ma J."/>
        </authorList>
    </citation>
    <scope>NUCLEOTIDE SEQUENCE [LARGE SCALE GENOMIC DNA]</scope>
    <source>
        <strain evidence="4 5">SKJ47</strain>
    </source>
</reference>
<sequence length="133" mass="14598">MPAFLSAGRRTVKGVLERVGRGWGKYQERRPLDHDLLESDDAYLVVFDAPGIHGDDVDVRFVDRTIEVTLRRPVDQERRSGFDLVFPGRGRTLAGSVTLPPEARVTPRGANATVTRAGTLEVEIRKTDAAASG</sequence>
<evidence type="ECO:0000256" key="2">
    <source>
        <dbReference type="RuleBase" id="RU003616"/>
    </source>
</evidence>
<evidence type="ECO:0000313" key="4">
    <source>
        <dbReference type="EMBL" id="MFC6892314.1"/>
    </source>
</evidence>
<dbReference type="InterPro" id="IPR008978">
    <property type="entry name" value="HSP20-like_chaperone"/>
</dbReference>
<protein>
    <submittedName>
        <fullName evidence="4">Hsp20/alpha crystallin family protein</fullName>
    </submittedName>
</protein>
<evidence type="ECO:0000259" key="3">
    <source>
        <dbReference type="PROSITE" id="PS01031"/>
    </source>
</evidence>
<dbReference type="Pfam" id="PF00011">
    <property type="entry name" value="HSP20"/>
    <property type="match status" value="1"/>
</dbReference>
<dbReference type="SUPFAM" id="SSF49764">
    <property type="entry name" value="HSP20-like chaperones"/>
    <property type="match status" value="1"/>
</dbReference>
<keyword evidence="5" id="KW-1185">Reference proteome</keyword>
<name>A0ABD5URY2_9EURY</name>
<dbReference type="InterPro" id="IPR002068">
    <property type="entry name" value="A-crystallin/Hsp20_dom"/>
</dbReference>
<comment type="similarity">
    <text evidence="1 2">Belongs to the small heat shock protein (HSP20) family.</text>
</comment>
<proteinExistence type="inferred from homology"/>